<dbReference type="Pfam" id="PF03653">
    <property type="entry name" value="UPF0093"/>
    <property type="match status" value="1"/>
</dbReference>
<comment type="function">
    <text evidence="14 15">Catalyzes the oxidation of protoporphyrinogen IX to protoporphyrin IX.</text>
</comment>
<protein>
    <recommendedName>
        <fullName evidence="4 14">Protoporphyrinogen IX oxidase</fullName>
        <shortName evidence="14">PPO</shortName>
        <ecNumber evidence="14 15">1.3.99.-</ecNumber>
    </recommendedName>
</protein>
<evidence type="ECO:0000313" key="17">
    <source>
        <dbReference type="Proteomes" id="UP000638732"/>
    </source>
</evidence>
<evidence type="ECO:0000256" key="13">
    <source>
        <dbReference type="ARBA" id="ARBA00048390"/>
    </source>
</evidence>
<keyword evidence="7 14" id="KW-0812">Transmembrane</keyword>
<evidence type="ECO:0000256" key="9">
    <source>
        <dbReference type="ARBA" id="ARBA00022989"/>
    </source>
</evidence>
<dbReference type="AlphaFoldDB" id="A0A965ZK57"/>
<keyword evidence="6 14" id="KW-0349">Heme</keyword>
<evidence type="ECO:0000256" key="8">
    <source>
        <dbReference type="ARBA" id="ARBA00022723"/>
    </source>
</evidence>
<comment type="cofactor">
    <cofactor evidence="14 15">
        <name>heme b</name>
        <dbReference type="ChEBI" id="CHEBI:60344"/>
    </cofactor>
    <text evidence="14 15">Binds 1 heme b (iron(II)-protoporphyrin IX) group per subunit.</text>
</comment>
<dbReference type="GO" id="GO:0005886">
    <property type="term" value="C:plasma membrane"/>
    <property type="evidence" value="ECO:0007669"/>
    <property type="project" value="UniProtKB-SubCell"/>
</dbReference>
<evidence type="ECO:0000256" key="6">
    <source>
        <dbReference type="ARBA" id="ARBA00022617"/>
    </source>
</evidence>
<reference evidence="16" key="1">
    <citation type="submission" date="2020-01" db="EMBL/GenBank/DDBJ databases">
        <authorList>
            <person name="Seo Y.L."/>
        </authorList>
    </citation>
    <scope>NUCLEOTIDE SEQUENCE</scope>
    <source>
        <strain evidence="16">R11</strain>
    </source>
</reference>
<organism evidence="16 17">
    <name type="scientific">Mucilaginibacter agri</name>
    <dbReference type="NCBI Taxonomy" id="2695265"/>
    <lineage>
        <taxon>Bacteria</taxon>
        <taxon>Pseudomonadati</taxon>
        <taxon>Bacteroidota</taxon>
        <taxon>Sphingobacteriia</taxon>
        <taxon>Sphingobacteriales</taxon>
        <taxon>Sphingobacteriaceae</taxon>
        <taxon>Mucilaginibacter</taxon>
    </lineage>
</organism>
<name>A0A965ZK57_9SPHI</name>
<evidence type="ECO:0000256" key="10">
    <source>
        <dbReference type="ARBA" id="ARBA00023002"/>
    </source>
</evidence>
<evidence type="ECO:0000256" key="12">
    <source>
        <dbReference type="ARBA" id="ARBA00023136"/>
    </source>
</evidence>
<keyword evidence="9 14" id="KW-1133">Transmembrane helix</keyword>
<sequence>MYLYLKSIHIIFVVSWMAGLFYVVRLFIYHTEAQERVEAERKVLSDQFEIMERKLMNIITTPAMLLTLIAGISMLFIQPEWLKQPWMHVKLTFVLGLVAYHFICIHKMKQMRQGIYTWTSTQLRIWNELATIFLFAIVFLVVLKSALNWIFGVLGIIAFSMVIMSAVKIYKYYRLKK</sequence>
<dbReference type="InterPro" id="IPR005265">
    <property type="entry name" value="HemJ-like"/>
</dbReference>
<evidence type="ECO:0000256" key="11">
    <source>
        <dbReference type="ARBA" id="ARBA00023004"/>
    </source>
</evidence>
<reference evidence="16" key="2">
    <citation type="submission" date="2020-10" db="EMBL/GenBank/DDBJ databases">
        <title>Mucilaginibacter sp. nov., isolated from soil.</title>
        <authorList>
            <person name="Jeon C.O."/>
        </authorList>
    </citation>
    <scope>NUCLEOTIDE SEQUENCE</scope>
    <source>
        <strain evidence="16">R11</strain>
    </source>
</reference>
<feature type="binding site" description="axial binding residue" evidence="14">
    <location>
        <position position="90"/>
    </location>
    <ligand>
        <name>heme</name>
        <dbReference type="ChEBI" id="CHEBI:30413"/>
    </ligand>
    <ligandPart>
        <name>Fe</name>
        <dbReference type="ChEBI" id="CHEBI:18248"/>
    </ligandPart>
</feature>
<feature type="transmembrane region" description="Helical" evidence="14">
    <location>
        <begin position="149"/>
        <end position="170"/>
    </location>
</feature>
<gene>
    <name evidence="16" type="primary">hemJ</name>
    <name evidence="16" type="ORF">GSY63_18830</name>
</gene>
<dbReference type="PIRSF" id="PIRSF004638">
    <property type="entry name" value="UCP004638"/>
    <property type="match status" value="1"/>
</dbReference>
<keyword evidence="5 14" id="KW-1003">Cell membrane</keyword>
<dbReference type="GO" id="GO:0046872">
    <property type="term" value="F:metal ion binding"/>
    <property type="evidence" value="ECO:0007669"/>
    <property type="project" value="UniProtKB-UniRule"/>
</dbReference>
<comment type="subcellular location">
    <subcellularLocation>
        <location evidence="1 14">Cell membrane</location>
        <topology evidence="1 14">Multi-pass membrane protein</topology>
    </subcellularLocation>
</comment>
<dbReference type="RefSeq" id="WP_166587388.1">
    <property type="nucleotide sequence ID" value="NZ_WWEO01000044.1"/>
</dbReference>
<dbReference type="GO" id="GO:0070818">
    <property type="term" value="F:protoporphyrinogen oxidase activity"/>
    <property type="evidence" value="ECO:0007669"/>
    <property type="project" value="UniProtKB-UniRule"/>
</dbReference>
<dbReference type="EC" id="1.3.99.-" evidence="14 15"/>
<keyword evidence="10 14" id="KW-0560">Oxidoreductase</keyword>
<feature type="transmembrane region" description="Helical" evidence="14">
    <location>
        <begin position="6"/>
        <end position="28"/>
    </location>
</feature>
<keyword evidence="17" id="KW-1185">Reference proteome</keyword>
<keyword evidence="8 14" id="KW-0479">Metal-binding</keyword>
<evidence type="ECO:0000256" key="14">
    <source>
        <dbReference type="HAMAP-Rule" id="MF_02239"/>
    </source>
</evidence>
<dbReference type="NCBIfam" id="TIGR00701">
    <property type="entry name" value="protoporphyrinogen oxidase HemJ"/>
    <property type="match status" value="1"/>
</dbReference>
<evidence type="ECO:0000313" key="16">
    <source>
        <dbReference type="EMBL" id="NCD71429.1"/>
    </source>
</evidence>
<feature type="transmembrane region" description="Helical" evidence="14">
    <location>
        <begin position="55"/>
        <end position="77"/>
    </location>
</feature>
<dbReference type="GO" id="GO:0006782">
    <property type="term" value="P:protoporphyrinogen IX biosynthetic process"/>
    <property type="evidence" value="ECO:0007669"/>
    <property type="project" value="UniProtKB-UniRule"/>
</dbReference>
<evidence type="ECO:0000256" key="2">
    <source>
        <dbReference type="ARBA" id="ARBA00005073"/>
    </source>
</evidence>
<comment type="catalytic activity">
    <reaction evidence="13 14 15">
        <text>protoporphyrinogen IX + 3 A = protoporphyrin IX + 3 AH2</text>
        <dbReference type="Rhea" id="RHEA:62000"/>
        <dbReference type="ChEBI" id="CHEBI:13193"/>
        <dbReference type="ChEBI" id="CHEBI:17499"/>
        <dbReference type="ChEBI" id="CHEBI:57306"/>
        <dbReference type="ChEBI" id="CHEBI:57307"/>
    </reaction>
</comment>
<feature type="transmembrane region" description="Helical" evidence="14">
    <location>
        <begin position="125"/>
        <end position="143"/>
    </location>
</feature>
<feature type="binding site" description="axial binding residue" evidence="14">
    <location>
        <position position="9"/>
    </location>
    <ligand>
        <name>heme</name>
        <dbReference type="ChEBI" id="CHEBI:30413"/>
    </ligand>
    <ligandPart>
        <name>Fe</name>
        <dbReference type="ChEBI" id="CHEBI:18248"/>
    </ligandPart>
</feature>
<proteinExistence type="inferred from homology"/>
<comment type="pathway">
    <text evidence="2 14 15">Porphyrin-containing compound metabolism; protoporphyrin-IX biosynthesis; protoporphyrin-IX from protoporphyrinogen-IX: step 1/1.</text>
</comment>
<dbReference type="EMBL" id="WWEO01000044">
    <property type="protein sequence ID" value="NCD71429.1"/>
    <property type="molecule type" value="Genomic_DNA"/>
</dbReference>
<evidence type="ECO:0000256" key="1">
    <source>
        <dbReference type="ARBA" id="ARBA00004651"/>
    </source>
</evidence>
<evidence type="ECO:0000256" key="5">
    <source>
        <dbReference type="ARBA" id="ARBA00022475"/>
    </source>
</evidence>
<evidence type="ECO:0000256" key="15">
    <source>
        <dbReference type="PIRNR" id="PIRNR004638"/>
    </source>
</evidence>
<evidence type="ECO:0000256" key="3">
    <source>
        <dbReference type="ARBA" id="ARBA00006501"/>
    </source>
</evidence>
<keyword evidence="11 14" id="KW-0408">Iron</keyword>
<evidence type="ECO:0000256" key="7">
    <source>
        <dbReference type="ARBA" id="ARBA00022692"/>
    </source>
</evidence>
<dbReference type="PANTHER" id="PTHR40255">
    <property type="entry name" value="UPF0093 MEMBRANE PROTEIN SLR1790"/>
    <property type="match status" value="1"/>
</dbReference>
<comment type="subunit">
    <text evidence="14">Homodimer.</text>
</comment>
<dbReference type="PANTHER" id="PTHR40255:SF1">
    <property type="entry name" value="PROTOPORPHYRINOGEN IX OXIDASE"/>
    <property type="match status" value="1"/>
</dbReference>
<keyword evidence="12 14" id="KW-0472">Membrane</keyword>
<dbReference type="Proteomes" id="UP000638732">
    <property type="component" value="Unassembled WGS sequence"/>
</dbReference>
<feature type="transmembrane region" description="Helical" evidence="14">
    <location>
        <begin position="89"/>
        <end position="105"/>
    </location>
</feature>
<comment type="caution">
    <text evidence="16">The sequence shown here is derived from an EMBL/GenBank/DDBJ whole genome shotgun (WGS) entry which is preliminary data.</text>
</comment>
<dbReference type="HAMAP" id="MF_02239">
    <property type="entry name" value="HemJ"/>
    <property type="match status" value="1"/>
</dbReference>
<comment type="similarity">
    <text evidence="3 14 15">Belongs to the HemJ family.</text>
</comment>
<accession>A0A965ZK57</accession>
<evidence type="ECO:0000256" key="4">
    <source>
        <dbReference type="ARBA" id="ARBA00017504"/>
    </source>
</evidence>